<comment type="caution">
    <text evidence="12">The sequence shown here is derived from an EMBL/GenBank/DDBJ whole genome shotgun (WGS) entry which is preliminary data.</text>
</comment>
<dbReference type="GO" id="GO:0032977">
    <property type="term" value="F:membrane insertase activity"/>
    <property type="evidence" value="ECO:0007669"/>
    <property type="project" value="InterPro"/>
</dbReference>
<evidence type="ECO:0000256" key="9">
    <source>
        <dbReference type="RuleBase" id="RU003945"/>
    </source>
</evidence>
<dbReference type="GO" id="GO:0005886">
    <property type="term" value="C:plasma membrane"/>
    <property type="evidence" value="ECO:0007669"/>
    <property type="project" value="UniProtKB-SubCell"/>
</dbReference>
<dbReference type="InterPro" id="IPR028055">
    <property type="entry name" value="YidC/Oxa/ALB_C"/>
</dbReference>
<evidence type="ECO:0000256" key="8">
    <source>
        <dbReference type="ARBA" id="ARBA00023186"/>
    </source>
</evidence>
<evidence type="ECO:0000256" key="4">
    <source>
        <dbReference type="ARBA" id="ARBA00022692"/>
    </source>
</evidence>
<evidence type="ECO:0000256" key="6">
    <source>
        <dbReference type="ARBA" id="ARBA00022989"/>
    </source>
</evidence>
<accession>A0A2M7QK12</accession>
<reference evidence="13" key="1">
    <citation type="submission" date="2017-09" db="EMBL/GenBank/DDBJ databases">
        <title>Depth-based differentiation of microbial function through sediment-hosted aquifers and enrichment of novel symbionts in the deep terrestrial subsurface.</title>
        <authorList>
            <person name="Probst A.J."/>
            <person name="Ladd B."/>
            <person name="Jarett J.K."/>
            <person name="Geller-Mcgrath D.E."/>
            <person name="Sieber C.M.K."/>
            <person name="Emerson J.B."/>
            <person name="Anantharaman K."/>
            <person name="Thomas B.C."/>
            <person name="Malmstrom R."/>
            <person name="Stieglmeier M."/>
            <person name="Klingl A."/>
            <person name="Woyke T."/>
            <person name="Ryan C.M."/>
            <person name="Banfield J.F."/>
        </authorList>
    </citation>
    <scope>NUCLEOTIDE SEQUENCE [LARGE SCALE GENOMIC DNA]</scope>
</reference>
<feature type="transmembrane region" description="Helical" evidence="10">
    <location>
        <begin position="228"/>
        <end position="258"/>
    </location>
</feature>
<dbReference type="NCBIfam" id="TIGR03592">
    <property type="entry name" value="yidC_oxa1_cterm"/>
    <property type="match status" value="1"/>
</dbReference>
<evidence type="ECO:0000259" key="11">
    <source>
        <dbReference type="Pfam" id="PF02096"/>
    </source>
</evidence>
<evidence type="ECO:0000256" key="5">
    <source>
        <dbReference type="ARBA" id="ARBA00022927"/>
    </source>
</evidence>
<dbReference type="EMBL" id="PFLI01000074">
    <property type="protein sequence ID" value="PIY72180.1"/>
    <property type="molecule type" value="Genomic_DNA"/>
</dbReference>
<evidence type="ECO:0000256" key="10">
    <source>
        <dbReference type="SAM" id="Phobius"/>
    </source>
</evidence>
<gene>
    <name evidence="12" type="ORF">COY87_02280</name>
</gene>
<evidence type="ECO:0000256" key="7">
    <source>
        <dbReference type="ARBA" id="ARBA00023136"/>
    </source>
</evidence>
<feature type="domain" description="Membrane insertase YidC/Oxa/ALB C-terminal" evidence="11">
    <location>
        <begin position="37"/>
        <end position="263"/>
    </location>
</feature>
<evidence type="ECO:0000313" key="13">
    <source>
        <dbReference type="Proteomes" id="UP000229401"/>
    </source>
</evidence>
<dbReference type="Pfam" id="PF02096">
    <property type="entry name" value="60KD_IMP"/>
    <property type="match status" value="1"/>
</dbReference>
<dbReference type="AlphaFoldDB" id="A0A2M7QK12"/>
<dbReference type="GO" id="GO:0015031">
    <property type="term" value="P:protein transport"/>
    <property type="evidence" value="ECO:0007669"/>
    <property type="project" value="UniProtKB-KW"/>
</dbReference>
<dbReference type="CDD" id="cd20070">
    <property type="entry name" value="5TM_YidC_Alb3"/>
    <property type="match status" value="1"/>
</dbReference>
<dbReference type="PANTHER" id="PTHR12428">
    <property type="entry name" value="OXA1"/>
    <property type="match status" value="1"/>
</dbReference>
<keyword evidence="3" id="KW-1003">Cell membrane</keyword>
<evidence type="ECO:0000313" key="12">
    <source>
        <dbReference type="EMBL" id="PIY72180.1"/>
    </source>
</evidence>
<comment type="similarity">
    <text evidence="9">Belongs to the OXA1/ALB3/YidC family.</text>
</comment>
<feature type="transmembrane region" description="Helical" evidence="10">
    <location>
        <begin position="35"/>
        <end position="56"/>
    </location>
</feature>
<sequence>MFQYIGVAFETLFFSPIKNLLVFFYYIFLQLKLPGAFGFSIIALTIFVRLLLHPLFKQQMEMTKKMQDIKPHMDKLSAKHKKDPKKLQEEQLKLYQQYGINPASGCLFMIIQMPIFIALYQALALFFNGNIQKTIIAINKIVYFPFLKVHSIDPWFFGINLAMSPQKANNPFYYAVPIITAVLQYLQVQSSTPTSNAIATVVKDKDVKLGKKENKDDFQKVMNTQMKYVFPLMIGWFSMSLPIGLSLYWNIFSLFSIIQYRNIHKKKRTN</sequence>
<dbReference type="InterPro" id="IPR001708">
    <property type="entry name" value="YidC/ALB3/OXA1/COX18"/>
</dbReference>
<dbReference type="Proteomes" id="UP000229401">
    <property type="component" value="Unassembled WGS sequence"/>
</dbReference>
<comment type="subcellular location">
    <subcellularLocation>
        <location evidence="1">Cell membrane</location>
        <topology evidence="1">Multi-pass membrane protein</topology>
    </subcellularLocation>
    <subcellularLocation>
        <location evidence="9">Membrane</location>
        <topology evidence="9">Multi-pass membrane protein</topology>
    </subcellularLocation>
</comment>
<keyword evidence="2" id="KW-0813">Transport</keyword>
<proteinExistence type="inferred from homology"/>
<evidence type="ECO:0000256" key="1">
    <source>
        <dbReference type="ARBA" id="ARBA00004651"/>
    </source>
</evidence>
<dbReference type="InterPro" id="IPR047196">
    <property type="entry name" value="YidC_ALB_C"/>
</dbReference>
<keyword evidence="4 9" id="KW-0812">Transmembrane</keyword>
<organism evidence="12 13">
    <name type="scientific">Candidatus Roizmanbacteria bacterium CG_4_10_14_0_8_um_filter_33_9</name>
    <dbReference type="NCBI Taxonomy" id="1974826"/>
    <lineage>
        <taxon>Bacteria</taxon>
        <taxon>Candidatus Roizmaniibacteriota</taxon>
    </lineage>
</organism>
<dbReference type="PANTHER" id="PTHR12428:SF65">
    <property type="entry name" value="CYTOCHROME C OXIDASE ASSEMBLY PROTEIN COX18, MITOCHONDRIAL"/>
    <property type="match status" value="1"/>
</dbReference>
<keyword evidence="6 10" id="KW-1133">Transmembrane helix</keyword>
<name>A0A2M7QK12_9BACT</name>
<evidence type="ECO:0000256" key="3">
    <source>
        <dbReference type="ARBA" id="ARBA00022475"/>
    </source>
</evidence>
<keyword evidence="8" id="KW-0143">Chaperone</keyword>
<dbReference type="GO" id="GO:0051205">
    <property type="term" value="P:protein insertion into membrane"/>
    <property type="evidence" value="ECO:0007669"/>
    <property type="project" value="TreeGrafter"/>
</dbReference>
<keyword evidence="5" id="KW-0653">Protein transport</keyword>
<evidence type="ECO:0000256" key="2">
    <source>
        <dbReference type="ARBA" id="ARBA00022448"/>
    </source>
</evidence>
<feature type="transmembrane region" description="Helical" evidence="10">
    <location>
        <begin position="7"/>
        <end position="29"/>
    </location>
</feature>
<keyword evidence="7 10" id="KW-0472">Membrane</keyword>
<protein>
    <recommendedName>
        <fullName evidence="11">Membrane insertase YidC/Oxa/ALB C-terminal domain-containing protein</fullName>
    </recommendedName>
</protein>
<feature type="transmembrane region" description="Helical" evidence="10">
    <location>
        <begin position="106"/>
        <end position="127"/>
    </location>
</feature>